<dbReference type="OrthoDB" id="7875767at2"/>
<dbReference type="Pfam" id="PF09523">
    <property type="entry name" value="DUF2390"/>
    <property type="match status" value="1"/>
</dbReference>
<evidence type="ECO:0008006" key="3">
    <source>
        <dbReference type="Google" id="ProtNLM"/>
    </source>
</evidence>
<dbReference type="InterPro" id="IPR012659">
    <property type="entry name" value="CHP02444"/>
</dbReference>
<gene>
    <name evidence="1" type="ORF">TALK_17505</name>
</gene>
<dbReference type="AlphaFoldDB" id="A0A1Y2L9L8"/>
<organism evidence="1 2">
    <name type="scientific">Thalassospira alkalitolerans</name>
    <dbReference type="NCBI Taxonomy" id="1293890"/>
    <lineage>
        <taxon>Bacteria</taxon>
        <taxon>Pseudomonadati</taxon>
        <taxon>Pseudomonadota</taxon>
        <taxon>Alphaproteobacteria</taxon>
        <taxon>Rhodospirillales</taxon>
        <taxon>Thalassospiraceae</taxon>
        <taxon>Thalassospira</taxon>
    </lineage>
</organism>
<comment type="caution">
    <text evidence="1">The sequence shown here is derived from an EMBL/GenBank/DDBJ whole genome shotgun (WGS) entry which is preliminary data.</text>
</comment>
<protein>
    <recommendedName>
        <fullName evidence="3">TIGR02444 family protein</fullName>
    </recommendedName>
</protein>
<evidence type="ECO:0000313" key="1">
    <source>
        <dbReference type="EMBL" id="OSQ45703.1"/>
    </source>
</evidence>
<reference evidence="1 2" key="1">
    <citation type="submission" date="2014-03" db="EMBL/GenBank/DDBJ databases">
        <title>The draft genome sequence of Thalassospira alkalitolerans JCM 18968.</title>
        <authorList>
            <person name="Lai Q."/>
            <person name="Shao Z."/>
        </authorList>
    </citation>
    <scope>NUCLEOTIDE SEQUENCE [LARGE SCALE GENOMIC DNA]</scope>
    <source>
        <strain evidence="1 2">JCM 18968</strain>
    </source>
</reference>
<accession>A0A1Y2L9L8</accession>
<dbReference type="EMBL" id="JFKB01000014">
    <property type="protein sequence ID" value="OSQ45703.1"/>
    <property type="molecule type" value="Genomic_DNA"/>
</dbReference>
<dbReference type="RefSeq" id="WP_085620440.1">
    <property type="nucleotide sequence ID" value="NZ_CAXBPE010000013.1"/>
</dbReference>
<dbReference type="STRING" id="1293890.TALK_17505"/>
<sequence>MNAEEVWTFTVEMYGRDGVASLCLELQESCGLDVNMLLFMFCLGQNGLAPYSISALENAVRNWREQVIVPLRSARRFLRNVDRDDAQKLRGKVKNDELSAERIEQKLLCDAVETIPANDPFAPAHAYLSPTRFNLSQSECDQALYLLCTRMGLIKKAG</sequence>
<dbReference type="Proteomes" id="UP000193396">
    <property type="component" value="Unassembled WGS sequence"/>
</dbReference>
<proteinExistence type="predicted"/>
<keyword evidence="2" id="KW-1185">Reference proteome</keyword>
<dbReference type="NCBIfam" id="TIGR02444">
    <property type="entry name" value="TIGR02444 family protein"/>
    <property type="match status" value="1"/>
</dbReference>
<name>A0A1Y2L9L8_9PROT</name>
<evidence type="ECO:0000313" key="2">
    <source>
        <dbReference type="Proteomes" id="UP000193396"/>
    </source>
</evidence>